<sequence length="101" mass="11444">MSQLNQSDVIADICDKLNRAEITLGQAIYAIRTRLYQLTQADYARLCKVSEKTLREVEKGNTDPRLSIIERLLRPGGLALTTRVLTNRVQTMSERVQANKP</sequence>
<dbReference type="OrthoDB" id="6240846at2"/>
<comment type="caution">
    <text evidence="2">The sequence shown here is derived from an EMBL/GenBank/DDBJ whole genome shotgun (WGS) entry which is preliminary data.</text>
</comment>
<dbReference type="EMBL" id="BAFK01000005">
    <property type="protein sequence ID" value="GAB58283.1"/>
    <property type="molecule type" value="Genomic_DNA"/>
</dbReference>
<reference evidence="2 3" key="1">
    <citation type="journal article" date="2012" name="J. Bacteriol.">
        <title>Genome Sequence of the Protease-Producing Bacterium Rheinheimera nanhaiensis E407-8T, Isolated from Deep-Sea Sediment of the South China Sea.</title>
        <authorList>
            <person name="Zhang X.-Y."/>
            <person name="Zhang Y.-J."/>
            <person name="Qin Q.-L."/>
            <person name="Xie B.-B."/>
            <person name="Chen X.-L."/>
            <person name="Zhou B.-C."/>
            <person name="Zhang Y.-Z."/>
        </authorList>
    </citation>
    <scope>NUCLEOTIDE SEQUENCE [LARGE SCALE GENOMIC DNA]</scope>
    <source>
        <strain evidence="2 3">E407-8</strain>
    </source>
</reference>
<proteinExistence type="predicted"/>
<dbReference type="Gene3D" id="1.10.260.40">
    <property type="entry name" value="lambda repressor-like DNA-binding domains"/>
    <property type="match status" value="1"/>
</dbReference>
<protein>
    <recommendedName>
        <fullName evidence="1">HTH cro/C1-type domain-containing protein</fullName>
    </recommendedName>
</protein>
<evidence type="ECO:0000313" key="3">
    <source>
        <dbReference type="Proteomes" id="UP000004374"/>
    </source>
</evidence>
<evidence type="ECO:0000313" key="2">
    <source>
        <dbReference type="EMBL" id="GAB58283.1"/>
    </source>
</evidence>
<dbReference type="InterPro" id="IPR001387">
    <property type="entry name" value="Cro/C1-type_HTH"/>
</dbReference>
<dbReference type="InterPro" id="IPR010982">
    <property type="entry name" value="Lambda_DNA-bd_dom_sf"/>
</dbReference>
<name>I1DW55_9GAMM</name>
<feature type="domain" description="HTH cro/C1-type" evidence="1">
    <location>
        <begin position="28"/>
        <end position="72"/>
    </location>
</feature>
<dbReference type="RefSeq" id="WP_008219828.1">
    <property type="nucleotide sequence ID" value="NZ_BAFK01000005.1"/>
</dbReference>
<dbReference type="Pfam" id="PF01381">
    <property type="entry name" value="HTH_3"/>
    <property type="match status" value="1"/>
</dbReference>
<gene>
    <name evidence="2" type="ORF">RNAN_1254</name>
</gene>
<keyword evidence="3" id="KW-1185">Reference proteome</keyword>
<dbReference type="PROSITE" id="PS50943">
    <property type="entry name" value="HTH_CROC1"/>
    <property type="match status" value="1"/>
</dbReference>
<dbReference type="AlphaFoldDB" id="I1DW55"/>
<organism evidence="2 3">
    <name type="scientific">Rheinheimera nanhaiensis E407-8</name>
    <dbReference type="NCBI Taxonomy" id="562729"/>
    <lineage>
        <taxon>Bacteria</taxon>
        <taxon>Pseudomonadati</taxon>
        <taxon>Pseudomonadota</taxon>
        <taxon>Gammaproteobacteria</taxon>
        <taxon>Chromatiales</taxon>
        <taxon>Chromatiaceae</taxon>
        <taxon>Rheinheimera</taxon>
    </lineage>
</organism>
<dbReference type="SUPFAM" id="SSF47413">
    <property type="entry name" value="lambda repressor-like DNA-binding domains"/>
    <property type="match status" value="1"/>
</dbReference>
<evidence type="ECO:0000259" key="1">
    <source>
        <dbReference type="PROSITE" id="PS50943"/>
    </source>
</evidence>
<accession>I1DW55</accession>
<dbReference type="CDD" id="cd00093">
    <property type="entry name" value="HTH_XRE"/>
    <property type="match status" value="1"/>
</dbReference>
<dbReference type="Proteomes" id="UP000004374">
    <property type="component" value="Unassembled WGS sequence"/>
</dbReference>
<dbReference type="GO" id="GO:0003677">
    <property type="term" value="F:DNA binding"/>
    <property type="evidence" value="ECO:0007669"/>
    <property type="project" value="InterPro"/>
</dbReference>